<comment type="caution">
    <text evidence="2">The sequence shown here is derived from an EMBL/GenBank/DDBJ whole genome shotgun (WGS) entry which is preliminary data.</text>
</comment>
<dbReference type="AlphaFoldDB" id="A0A9D5JVY5"/>
<dbReference type="EMBL" id="WJJP01000387">
    <property type="protein sequence ID" value="MBD3325284.1"/>
    <property type="molecule type" value="Genomic_DNA"/>
</dbReference>
<protein>
    <recommendedName>
        <fullName evidence="4">V-type ATP synthase subunit H</fullName>
    </recommendedName>
</protein>
<evidence type="ECO:0008006" key="4">
    <source>
        <dbReference type="Google" id="ProtNLM"/>
    </source>
</evidence>
<proteinExistence type="predicted"/>
<dbReference type="Proteomes" id="UP000649604">
    <property type="component" value="Unassembled WGS sequence"/>
</dbReference>
<evidence type="ECO:0000313" key="3">
    <source>
        <dbReference type="Proteomes" id="UP000649604"/>
    </source>
</evidence>
<accession>A0A9D5JVY5</accession>
<gene>
    <name evidence="2" type="ORF">GF339_11910</name>
</gene>
<feature type="coiled-coil region" evidence="1">
    <location>
        <begin position="1"/>
        <end position="65"/>
    </location>
</feature>
<organism evidence="2 3">
    <name type="scientific">candidate division KSB3 bacterium</name>
    <dbReference type="NCBI Taxonomy" id="2044937"/>
    <lineage>
        <taxon>Bacteria</taxon>
        <taxon>candidate division KSB3</taxon>
    </lineage>
</organism>
<sequence length="106" mass="12157">MNNILEQMLEVESEAQQLVEDAKAEANGIRTKAREDAEQLMREGKQQIEERIQRETERLEQDAHTQKEVILNEMDAQLADMEPVANERIECAVERVVAKILPREGG</sequence>
<name>A0A9D5JVY5_9BACT</name>
<keyword evidence="1" id="KW-0175">Coiled coil</keyword>
<reference evidence="2" key="1">
    <citation type="submission" date="2019-11" db="EMBL/GenBank/DDBJ databases">
        <title>Microbial mats filling the niche in hypersaline microbial mats.</title>
        <authorList>
            <person name="Wong H.L."/>
            <person name="Macleod F.I."/>
            <person name="White R.A. III"/>
            <person name="Burns B.P."/>
        </authorList>
    </citation>
    <scope>NUCLEOTIDE SEQUENCE</scope>
    <source>
        <strain evidence="2">Rbin_158</strain>
    </source>
</reference>
<evidence type="ECO:0000256" key="1">
    <source>
        <dbReference type="SAM" id="Coils"/>
    </source>
</evidence>
<evidence type="ECO:0000313" key="2">
    <source>
        <dbReference type="EMBL" id="MBD3325284.1"/>
    </source>
</evidence>
<dbReference type="Gene3D" id="1.20.5.2950">
    <property type="match status" value="1"/>
</dbReference>